<dbReference type="Proteomes" id="UP000008909">
    <property type="component" value="Unassembled WGS sequence"/>
</dbReference>
<evidence type="ECO:0000313" key="3">
    <source>
        <dbReference type="Proteomes" id="UP000008909"/>
    </source>
</evidence>
<gene>
    <name evidence="2" type="ORF">CLF_106331</name>
</gene>
<feature type="compositionally biased region" description="Polar residues" evidence="1">
    <location>
        <begin position="252"/>
        <end position="262"/>
    </location>
</feature>
<dbReference type="EMBL" id="DF143949">
    <property type="protein sequence ID" value="GAA54998.1"/>
    <property type="molecule type" value="Genomic_DNA"/>
</dbReference>
<organism evidence="2 3">
    <name type="scientific">Clonorchis sinensis</name>
    <name type="common">Chinese liver fluke</name>
    <dbReference type="NCBI Taxonomy" id="79923"/>
    <lineage>
        <taxon>Eukaryota</taxon>
        <taxon>Metazoa</taxon>
        <taxon>Spiralia</taxon>
        <taxon>Lophotrochozoa</taxon>
        <taxon>Platyhelminthes</taxon>
        <taxon>Trematoda</taxon>
        <taxon>Digenea</taxon>
        <taxon>Opisthorchiida</taxon>
        <taxon>Opisthorchiata</taxon>
        <taxon>Opisthorchiidae</taxon>
        <taxon>Clonorchis</taxon>
    </lineage>
</organism>
<evidence type="ECO:0000313" key="2">
    <source>
        <dbReference type="EMBL" id="GAA54998.1"/>
    </source>
</evidence>
<reference evidence="2" key="1">
    <citation type="journal article" date="2011" name="Genome Biol.">
        <title>The draft genome of the carcinogenic human liver fluke Clonorchis sinensis.</title>
        <authorList>
            <person name="Wang X."/>
            <person name="Chen W."/>
            <person name="Huang Y."/>
            <person name="Sun J."/>
            <person name="Men J."/>
            <person name="Liu H."/>
            <person name="Luo F."/>
            <person name="Guo L."/>
            <person name="Lv X."/>
            <person name="Deng C."/>
            <person name="Zhou C."/>
            <person name="Fan Y."/>
            <person name="Li X."/>
            <person name="Huang L."/>
            <person name="Hu Y."/>
            <person name="Liang C."/>
            <person name="Hu X."/>
            <person name="Xu J."/>
            <person name="Yu X."/>
        </authorList>
    </citation>
    <scope>NUCLEOTIDE SEQUENCE [LARGE SCALE GENOMIC DNA]</scope>
    <source>
        <strain evidence="2">Henan</strain>
    </source>
</reference>
<keyword evidence="3" id="KW-1185">Reference proteome</keyword>
<accession>G7YPW7</accession>
<name>G7YPW7_CLOSI</name>
<proteinExistence type="predicted"/>
<reference key="2">
    <citation type="submission" date="2011-10" db="EMBL/GenBank/DDBJ databases">
        <title>The genome and transcriptome sequence of Clonorchis sinensis provide insights into the carcinogenic liver fluke.</title>
        <authorList>
            <person name="Wang X."/>
            <person name="Huang Y."/>
            <person name="Chen W."/>
            <person name="Liu H."/>
            <person name="Guo L."/>
            <person name="Chen Y."/>
            <person name="Luo F."/>
            <person name="Zhou W."/>
            <person name="Sun J."/>
            <person name="Mao Q."/>
            <person name="Liang P."/>
            <person name="Zhou C."/>
            <person name="Tian Y."/>
            <person name="Men J."/>
            <person name="Lv X."/>
            <person name="Huang L."/>
            <person name="Zhou J."/>
            <person name="Hu Y."/>
            <person name="Li R."/>
            <person name="Zhang F."/>
            <person name="Lei H."/>
            <person name="Li X."/>
            <person name="Hu X."/>
            <person name="Liang C."/>
            <person name="Xu J."/>
            <person name="Wu Z."/>
            <person name="Yu X."/>
        </authorList>
    </citation>
    <scope>NUCLEOTIDE SEQUENCE</scope>
    <source>
        <strain>Henan</strain>
    </source>
</reference>
<feature type="region of interest" description="Disordered" evidence="1">
    <location>
        <begin position="222"/>
        <end position="262"/>
    </location>
</feature>
<protein>
    <submittedName>
        <fullName evidence="2">Uncharacterized protein</fullName>
    </submittedName>
</protein>
<evidence type="ECO:0000256" key="1">
    <source>
        <dbReference type="SAM" id="MobiDB-lite"/>
    </source>
</evidence>
<sequence>MVITNGSSDRLLLDGTTSMSLKTLDRRTYKWLTVKPLNQRHFYQTLDGCFDWGIWPSQAAELARHVSRSFVRFQTAGDHGNNIAEHNGVQCDRRSAYQATNDVIYTITLVEVSEPLQHSLSLNRLQAFSFCQNRTLVRNKSMGSVFKYFNKTNRLDEERLTARRLPVSNGKTPTDYVLPRERCLFNRLGYMKEFGNLLHTQHLGSAQQCSCFRSVLNLRYGPKHTMPKENQESNSRPLANRMSGLPNDLPEAQSNVTLVHFS</sequence>
<dbReference type="AlphaFoldDB" id="G7YPW7"/>